<comment type="caution">
    <text evidence="3">The sequence shown here is derived from an EMBL/GenBank/DDBJ whole genome shotgun (WGS) entry which is preliminary data.</text>
</comment>
<evidence type="ECO:0000256" key="1">
    <source>
        <dbReference type="SAM" id="MobiDB-lite"/>
    </source>
</evidence>
<proteinExistence type="predicted"/>
<keyword evidence="2" id="KW-0472">Membrane</keyword>
<dbReference type="EMBL" id="QNGE01008489">
    <property type="protein sequence ID" value="KAA3670747.1"/>
    <property type="molecule type" value="Genomic_DNA"/>
</dbReference>
<keyword evidence="2" id="KW-1133">Transmembrane helix</keyword>
<protein>
    <submittedName>
        <fullName evidence="3">Uncharacterized protein</fullName>
    </submittedName>
</protein>
<feature type="region of interest" description="Disordered" evidence="1">
    <location>
        <begin position="1"/>
        <end position="24"/>
    </location>
</feature>
<evidence type="ECO:0000313" key="3">
    <source>
        <dbReference type="EMBL" id="KAA3670747.1"/>
    </source>
</evidence>
<accession>A0A5J4N5M8</accession>
<dbReference type="AlphaFoldDB" id="A0A5J4N5M8"/>
<keyword evidence="2" id="KW-0812">Transmembrane</keyword>
<name>A0A5J4N5M8_9TREM</name>
<feature type="compositionally biased region" description="Basic and acidic residues" evidence="1">
    <location>
        <begin position="1"/>
        <end position="16"/>
    </location>
</feature>
<evidence type="ECO:0000256" key="2">
    <source>
        <dbReference type="SAM" id="Phobius"/>
    </source>
</evidence>
<gene>
    <name evidence="3" type="ORF">DEA37_0008344</name>
</gene>
<dbReference type="Proteomes" id="UP000324629">
    <property type="component" value="Unassembled WGS sequence"/>
</dbReference>
<organism evidence="3 4">
    <name type="scientific">Paragonimus westermani</name>
    <dbReference type="NCBI Taxonomy" id="34504"/>
    <lineage>
        <taxon>Eukaryota</taxon>
        <taxon>Metazoa</taxon>
        <taxon>Spiralia</taxon>
        <taxon>Lophotrochozoa</taxon>
        <taxon>Platyhelminthes</taxon>
        <taxon>Trematoda</taxon>
        <taxon>Digenea</taxon>
        <taxon>Plagiorchiida</taxon>
        <taxon>Troglotremata</taxon>
        <taxon>Troglotrematidae</taxon>
        <taxon>Paragonimus</taxon>
    </lineage>
</organism>
<feature type="transmembrane region" description="Helical" evidence="2">
    <location>
        <begin position="59"/>
        <end position="80"/>
    </location>
</feature>
<keyword evidence="4" id="KW-1185">Reference proteome</keyword>
<reference evidence="3 4" key="1">
    <citation type="journal article" date="2019" name="Gigascience">
        <title>Whole-genome sequence of the oriental lung fluke Paragonimus westermani.</title>
        <authorList>
            <person name="Oey H."/>
            <person name="Zakrzewski M."/>
            <person name="Narain K."/>
            <person name="Devi K.R."/>
            <person name="Agatsuma T."/>
            <person name="Nawaratna S."/>
            <person name="Gobert G.N."/>
            <person name="Jones M.K."/>
            <person name="Ragan M.A."/>
            <person name="McManus D.P."/>
            <person name="Krause L."/>
        </authorList>
    </citation>
    <scope>NUCLEOTIDE SEQUENCE [LARGE SCALE GENOMIC DNA]</scope>
    <source>
        <strain evidence="3 4">IND2009</strain>
    </source>
</reference>
<sequence length="127" mass="14823">MEEPDQHAESKTDKDNSSIPSSVDAELNTTVLRLSQKCSLDNKMACEEWKRVQIVEQHVFTSFVIIYVIAHAVFIFWLYFDASRRRREMRQKDKEYRVSPVISYLLANNLNPEFITAVLRSLRPSGQ</sequence>
<evidence type="ECO:0000313" key="4">
    <source>
        <dbReference type="Proteomes" id="UP000324629"/>
    </source>
</evidence>